<dbReference type="EMBL" id="CP133621">
    <property type="protein sequence ID" value="WMV50664.1"/>
    <property type="molecule type" value="Genomic_DNA"/>
</dbReference>
<evidence type="ECO:0000313" key="2">
    <source>
        <dbReference type="Proteomes" id="UP001234989"/>
    </source>
</evidence>
<sequence length="70" mass="7741">MKDVTKSCSIVLMTIHQQVANGWSMSRAGDYKLLEANLLLCNATYQFIPMLKVPVTFMFAAEVTLSPSVS</sequence>
<organism evidence="1 2">
    <name type="scientific">Solanum verrucosum</name>
    <dbReference type="NCBI Taxonomy" id="315347"/>
    <lineage>
        <taxon>Eukaryota</taxon>
        <taxon>Viridiplantae</taxon>
        <taxon>Streptophyta</taxon>
        <taxon>Embryophyta</taxon>
        <taxon>Tracheophyta</taxon>
        <taxon>Spermatophyta</taxon>
        <taxon>Magnoliopsida</taxon>
        <taxon>eudicotyledons</taxon>
        <taxon>Gunneridae</taxon>
        <taxon>Pentapetalae</taxon>
        <taxon>asterids</taxon>
        <taxon>lamiids</taxon>
        <taxon>Solanales</taxon>
        <taxon>Solanaceae</taxon>
        <taxon>Solanoideae</taxon>
        <taxon>Solaneae</taxon>
        <taxon>Solanum</taxon>
    </lineage>
</organism>
<name>A0AAF0URI1_SOLVR</name>
<gene>
    <name evidence="1" type="ORF">MTR67_044049</name>
</gene>
<accession>A0AAF0URI1</accession>
<proteinExistence type="predicted"/>
<reference evidence="1" key="1">
    <citation type="submission" date="2023-08" db="EMBL/GenBank/DDBJ databases">
        <title>A de novo genome assembly of Solanum verrucosum Schlechtendal, a Mexican diploid species geographically isolated from the other diploid A-genome species in potato relatives.</title>
        <authorList>
            <person name="Hosaka K."/>
        </authorList>
    </citation>
    <scope>NUCLEOTIDE SEQUENCE</scope>
    <source>
        <tissue evidence="1">Young leaves</tissue>
    </source>
</reference>
<keyword evidence="2" id="KW-1185">Reference proteome</keyword>
<evidence type="ECO:0000313" key="1">
    <source>
        <dbReference type="EMBL" id="WMV50664.1"/>
    </source>
</evidence>
<dbReference type="Proteomes" id="UP001234989">
    <property type="component" value="Chromosome 10"/>
</dbReference>
<protein>
    <submittedName>
        <fullName evidence="1">Uncharacterized protein</fullName>
    </submittedName>
</protein>
<dbReference type="AlphaFoldDB" id="A0AAF0URI1"/>